<protein>
    <submittedName>
        <fullName evidence="3">Uncharacterized protein</fullName>
    </submittedName>
</protein>
<feature type="region of interest" description="Disordered" evidence="2">
    <location>
        <begin position="197"/>
        <end position="220"/>
    </location>
</feature>
<reference evidence="3 4" key="1">
    <citation type="submission" date="2018-05" db="EMBL/GenBank/DDBJ databases">
        <title>Genome sequencing and assembly of the regulated plant pathogen Lachnellula willkommii and related sister species for the development of diagnostic species identification markers.</title>
        <authorList>
            <person name="Giroux E."/>
            <person name="Bilodeau G."/>
        </authorList>
    </citation>
    <scope>NUCLEOTIDE SEQUENCE [LARGE SCALE GENOMIC DNA]</scope>
    <source>
        <strain evidence="3 4">CBS 268.59</strain>
    </source>
</reference>
<proteinExistence type="predicted"/>
<feature type="region of interest" description="Disordered" evidence="2">
    <location>
        <begin position="1"/>
        <end position="119"/>
    </location>
</feature>
<feature type="compositionally biased region" description="Basic and acidic residues" evidence="2">
    <location>
        <begin position="271"/>
        <end position="297"/>
    </location>
</feature>
<comment type="caution">
    <text evidence="3">The sequence shown here is derived from an EMBL/GenBank/DDBJ whole genome shotgun (WGS) entry which is preliminary data.</text>
</comment>
<evidence type="ECO:0000313" key="3">
    <source>
        <dbReference type="EMBL" id="TVY71457.1"/>
    </source>
</evidence>
<feature type="compositionally biased region" description="Polar residues" evidence="2">
    <location>
        <begin position="197"/>
        <end position="206"/>
    </location>
</feature>
<evidence type="ECO:0000256" key="2">
    <source>
        <dbReference type="SAM" id="MobiDB-lite"/>
    </source>
</evidence>
<keyword evidence="4" id="KW-1185">Reference proteome</keyword>
<keyword evidence="1" id="KW-0175">Coiled coil</keyword>
<name>A0A8T9C0N7_9HELO</name>
<feature type="region of interest" description="Disordered" evidence="2">
    <location>
        <begin position="544"/>
        <end position="622"/>
    </location>
</feature>
<dbReference type="OrthoDB" id="5427204at2759"/>
<feature type="compositionally biased region" description="Polar residues" evidence="2">
    <location>
        <begin position="105"/>
        <end position="116"/>
    </location>
</feature>
<gene>
    <name evidence="3" type="ORF">LSUE1_G006401</name>
</gene>
<feature type="coiled-coil region" evidence="1">
    <location>
        <begin position="465"/>
        <end position="499"/>
    </location>
</feature>
<evidence type="ECO:0000256" key="1">
    <source>
        <dbReference type="SAM" id="Coils"/>
    </source>
</evidence>
<dbReference type="AlphaFoldDB" id="A0A8T9C0N7"/>
<dbReference type="Proteomes" id="UP000469558">
    <property type="component" value="Unassembled WGS sequence"/>
</dbReference>
<feature type="compositionally biased region" description="Basic and acidic residues" evidence="2">
    <location>
        <begin position="67"/>
        <end position="82"/>
    </location>
</feature>
<organism evidence="3 4">
    <name type="scientific">Lachnellula suecica</name>
    <dbReference type="NCBI Taxonomy" id="602035"/>
    <lineage>
        <taxon>Eukaryota</taxon>
        <taxon>Fungi</taxon>
        <taxon>Dikarya</taxon>
        <taxon>Ascomycota</taxon>
        <taxon>Pezizomycotina</taxon>
        <taxon>Leotiomycetes</taxon>
        <taxon>Helotiales</taxon>
        <taxon>Lachnaceae</taxon>
        <taxon>Lachnellula</taxon>
    </lineage>
</organism>
<feature type="region of interest" description="Disordered" evidence="2">
    <location>
        <begin position="325"/>
        <end position="415"/>
    </location>
</feature>
<feature type="region of interest" description="Disordered" evidence="2">
    <location>
        <begin position="255"/>
        <end position="313"/>
    </location>
</feature>
<sequence>MDARVRDDSQRRSSIKRPWDEDTSLAGKSNGWHGAALPPIDAVPHHRPQVPRGAEPAPNTHTGYGREPADPGPKRPRYEWNEHTPAGEMGDLNGSKLPHPRPTHSIYNQRSPSQGPLGSPGFLPKQRVKAWGRQGGNPVRPVAPQETASLCRRCRRLLDQDSDSLGACEDCKRDPELANVTQAAAAGLTQLVETLSSGISSDQRGSIHSPDQHTTSVTDCPPISQFGLKQTLDWILGEIRHVNTLVDNLVQHVPPDVFAKPSNKFSQNGFRPREATDTMKRRVESEPDNEFRPRPDAPEPPPNPQLHGKPINREDIPSMRSQYEYHPSHAIDGPNRRNIMNPPPAPATRQLPSPPGRSLSSPTSFGFPSPSAASFGGKPQPVNLPPPSSLHQSTPSGYLPPIGSAQSPDSALKAHTAALQHEVSVQKIAYSSLQGEHDKLLAAYSRSQTRASALEKKHNVSDAEIISLTEEKLRLQSQVLDLERDVEDLTRSRDECRQSAVQEGAQYVEIVRRASQLEERTLEERKSWNILRGEMEARIAALKRGGQRKMIDSANDTPNSLDIDGTRTPASPPRDLPPVLKIEPIEPSSQAEIQAVDDSPERTGPPPATNQDSAEELHQEIRHLRSRCIEMEDALRAVKEESHSMEGIIEALGRAGKTITEKANSALEIESSSD</sequence>
<feature type="compositionally biased region" description="Basic and acidic residues" evidence="2">
    <location>
        <begin position="1"/>
        <end position="11"/>
    </location>
</feature>
<evidence type="ECO:0000313" key="4">
    <source>
        <dbReference type="Proteomes" id="UP000469558"/>
    </source>
</evidence>
<dbReference type="EMBL" id="QGMK01001222">
    <property type="protein sequence ID" value="TVY71457.1"/>
    <property type="molecule type" value="Genomic_DNA"/>
</dbReference>
<accession>A0A8T9C0N7</accession>
<feature type="compositionally biased region" description="Low complexity" evidence="2">
    <location>
        <begin position="356"/>
        <end position="377"/>
    </location>
</feature>